<dbReference type="SUPFAM" id="SSF55120">
    <property type="entry name" value="Pseudouridine synthase"/>
    <property type="match status" value="1"/>
</dbReference>
<evidence type="ECO:0000313" key="10">
    <source>
        <dbReference type="Proteomes" id="UP000484885"/>
    </source>
</evidence>
<dbReference type="AlphaFoldDB" id="A0A845V1X0"/>
<dbReference type="Proteomes" id="UP000484885">
    <property type="component" value="Unassembled WGS sequence"/>
</dbReference>
<dbReference type="InterPro" id="IPR020103">
    <property type="entry name" value="PsdUridine_synth_cat_dom_sf"/>
</dbReference>
<name>A0A845V1X0_9GAMM</name>
<reference evidence="9 10" key="1">
    <citation type="submission" date="2020-02" db="EMBL/GenBank/DDBJ databases">
        <authorList>
            <person name="Zhang X.-Y."/>
        </authorList>
    </citation>
    <scope>NUCLEOTIDE SEQUENCE [LARGE SCALE GENOMIC DNA]</scope>
    <source>
        <strain evidence="9 10">C33</strain>
    </source>
</reference>
<gene>
    <name evidence="4 9" type="primary">truA</name>
    <name evidence="9" type="ORF">G3I74_13340</name>
</gene>
<dbReference type="PANTHER" id="PTHR11142">
    <property type="entry name" value="PSEUDOURIDYLATE SYNTHASE"/>
    <property type="match status" value="1"/>
</dbReference>
<evidence type="ECO:0000256" key="1">
    <source>
        <dbReference type="ARBA" id="ARBA00009375"/>
    </source>
</evidence>
<dbReference type="GO" id="GO:0160147">
    <property type="term" value="F:tRNA pseudouridine(38-40) synthase activity"/>
    <property type="evidence" value="ECO:0007669"/>
    <property type="project" value="UniProtKB-EC"/>
</dbReference>
<keyword evidence="3 4" id="KW-0413">Isomerase</keyword>
<feature type="domain" description="Pseudouridine synthase I TruA alpha/beta" evidence="8">
    <location>
        <begin position="142"/>
        <end position="244"/>
    </location>
</feature>
<dbReference type="EC" id="5.4.99.12" evidence="4"/>
<dbReference type="HAMAP" id="MF_00171">
    <property type="entry name" value="TruA"/>
    <property type="match status" value="1"/>
</dbReference>
<evidence type="ECO:0000256" key="5">
    <source>
        <dbReference type="PIRSR" id="PIRSR001430-1"/>
    </source>
</evidence>
<dbReference type="RefSeq" id="WP_164212093.1">
    <property type="nucleotide sequence ID" value="NZ_JAAGSC010000043.1"/>
</dbReference>
<dbReference type="InterPro" id="IPR020097">
    <property type="entry name" value="PsdUridine_synth_TruA_a/b_dom"/>
</dbReference>
<comment type="catalytic activity">
    <reaction evidence="4 7">
        <text>uridine(38/39/40) in tRNA = pseudouridine(38/39/40) in tRNA</text>
        <dbReference type="Rhea" id="RHEA:22376"/>
        <dbReference type="Rhea" id="RHEA-COMP:10085"/>
        <dbReference type="Rhea" id="RHEA-COMP:10087"/>
        <dbReference type="ChEBI" id="CHEBI:65314"/>
        <dbReference type="ChEBI" id="CHEBI:65315"/>
        <dbReference type="EC" id="5.4.99.12"/>
    </reaction>
</comment>
<feature type="binding site" evidence="4 6">
    <location>
        <position position="109"/>
    </location>
    <ligand>
        <name>substrate</name>
    </ligand>
</feature>
<comment type="caution">
    <text evidence="4">Lacks conserved residue(s) required for the propagation of feature annotation.</text>
</comment>
<dbReference type="FunFam" id="3.30.70.580:FF:000001">
    <property type="entry name" value="tRNA pseudouridine synthase A"/>
    <property type="match status" value="1"/>
</dbReference>
<evidence type="ECO:0000256" key="7">
    <source>
        <dbReference type="RuleBase" id="RU003792"/>
    </source>
</evidence>
<evidence type="ECO:0000256" key="4">
    <source>
        <dbReference type="HAMAP-Rule" id="MF_00171"/>
    </source>
</evidence>
<dbReference type="InterPro" id="IPR020095">
    <property type="entry name" value="PsdUridine_synth_TruA_C"/>
</dbReference>
<dbReference type="NCBIfam" id="TIGR00071">
    <property type="entry name" value="hisT_truA"/>
    <property type="match status" value="1"/>
</dbReference>
<evidence type="ECO:0000256" key="2">
    <source>
        <dbReference type="ARBA" id="ARBA00022694"/>
    </source>
</evidence>
<evidence type="ECO:0000313" key="9">
    <source>
        <dbReference type="EMBL" id="NDY96714.1"/>
    </source>
</evidence>
<keyword evidence="2 4" id="KW-0819">tRNA processing</keyword>
<dbReference type="GO" id="GO:0031119">
    <property type="term" value="P:tRNA pseudouridine synthesis"/>
    <property type="evidence" value="ECO:0007669"/>
    <property type="project" value="UniProtKB-UniRule"/>
</dbReference>
<evidence type="ECO:0000256" key="3">
    <source>
        <dbReference type="ARBA" id="ARBA00023235"/>
    </source>
</evidence>
<dbReference type="Gene3D" id="3.30.70.660">
    <property type="entry name" value="Pseudouridine synthase I, catalytic domain, C-terminal subdomain"/>
    <property type="match status" value="1"/>
</dbReference>
<dbReference type="InterPro" id="IPR001406">
    <property type="entry name" value="PsdUridine_synth_TruA"/>
</dbReference>
<comment type="subunit">
    <text evidence="4">Homodimer.</text>
</comment>
<feature type="active site" description="Nucleophile" evidence="4 5">
    <location>
        <position position="51"/>
    </location>
</feature>
<dbReference type="GO" id="GO:0003723">
    <property type="term" value="F:RNA binding"/>
    <property type="evidence" value="ECO:0007669"/>
    <property type="project" value="InterPro"/>
</dbReference>
<keyword evidence="10" id="KW-1185">Reference proteome</keyword>
<comment type="function">
    <text evidence="4">Formation of pseudouridine at positions 38, 39 and 40 in the anticodon stem and loop of transfer RNAs.</text>
</comment>
<evidence type="ECO:0000259" key="8">
    <source>
        <dbReference type="Pfam" id="PF01416"/>
    </source>
</evidence>
<organism evidence="9 10">
    <name type="scientific">Wenzhouxiangella limi</name>
    <dbReference type="NCBI Taxonomy" id="2707351"/>
    <lineage>
        <taxon>Bacteria</taxon>
        <taxon>Pseudomonadati</taxon>
        <taxon>Pseudomonadota</taxon>
        <taxon>Gammaproteobacteria</taxon>
        <taxon>Chromatiales</taxon>
        <taxon>Wenzhouxiangellaceae</taxon>
        <taxon>Wenzhouxiangella</taxon>
    </lineage>
</organism>
<protein>
    <recommendedName>
        <fullName evidence="4">tRNA pseudouridine synthase A</fullName>
        <ecNumber evidence="4">5.4.99.12</ecNumber>
    </recommendedName>
    <alternativeName>
        <fullName evidence="4">tRNA pseudouridine(38-40) synthase</fullName>
    </alternativeName>
    <alternativeName>
        <fullName evidence="4">tRNA pseudouridylate synthase I</fullName>
    </alternativeName>
    <alternativeName>
        <fullName evidence="4">tRNA-uridine isomerase I</fullName>
    </alternativeName>
</protein>
<evidence type="ECO:0000256" key="6">
    <source>
        <dbReference type="PIRSR" id="PIRSR001430-2"/>
    </source>
</evidence>
<dbReference type="Pfam" id="PF01416">
    <property type="entry name" value="PseudoU_synth_1"/>
    <property type="match status" value="2"/>
</dbReference>
<dbReference type="CDD" id="cd02570">
    <property type="entry name" value="PseudoU_synth_EcTruA"/>
    <property type="match status" value="1"/>
</dbReference>
<feature type="domain" description="Pseudouridine synthase I TruA alpha/beta" evidence="8">
    <location>
        <begin position="7"/>
        <end position="102"/>
    </location>
</feature>
<comment type="caution">
    <text evidence="9">The sequence shown here is derived from an EMBL/GenBank/DDBJ whole genome shotgun (WGS) entry which is preliminary data.</text>
</comment>
<sequence>MRLAAGVEYDGSGFFGWQRQRQSPTVQACLEHALSQVANHPLQVHCAGRTDTGVHAHCQVVHFDTRAERDERSWVLGTNSHLPDGISVLWVRPVPDDFHARFSARRRRYRYRILNRWVRPAIDRCRVAWVRHPLDAAAMDEAAGLLQGEHDFSSFRAVGCQARSPVRSVYSASVVRHGSELWFDIEANAFVYHMVRNVAGSLIAVGRRQQPAGWIGELLDACDRTAAGITAPAAGLYFVAPSYPDFPKLPTHEEIGFSS</sequence>
<dbReference type="Gene3D" id="3.30.70.580">
    <property type="entry name" value="Pseudouridine synthase I, catalytic domain, N-terminal subdomain"/>
    <property type="match status" value="1"/>
</dbReference>
<dbReference type="InterPro" id="IPR020094">
    <property type="entry name" value="TruA/RsuA/RluB/E/F_N"/>
</dbReference>
<dbReference type="PANTHER" id="PTHR11142:SF0">
    <property type="entry name" value="TRNA PSEUDOURIDINE SYNTHASE-LIKE 1"/>
    <property type="match status" value="1"/>
</dbReference>
<proteinExistence type="inferred from homology"/>
<accession>A0A845V1X0</accession>
<dbReference type="EMBL" id="JAAGSC010000043">
    <property type="protein sequence ID" value="NDY96714.1"/>
    <property type="molecule type" value="Genomic_DNA"/>
</dbReference>
<dbReference type="PIRSF" id="PIRSF001430">
    <property type="entry name" value="tRNA_psdUrid_synth"/>
    <property type="match status" value="1"/>
</dbReference>
<comment type="similarity">
    <text evidence="1 4 7">Belongs to the tRNA pseudouridine synthase TruA family.</text>
</comment>